<proteinExistence type="predicted"/>
<evidence type="ECO:0000259" key="1">
    <source>
        <dbReference type="Pfam" id="PF09362"/>
    </source>
</evidence>
<reference evidence="3" key="1">
    <citation type="journal article" date="2020" name="Stud. Mycol.">
        <title>101 Dothideomycetes genomes: A test case for predicting lifestyles and emergence of pathogens.</title>
        <authorList>
            <person name="Haridas S."/>
            <person name="Albert R."/>
            <person name="Binder M."/>
            <person name="Bloem J."/>
            <person name="LaButti K."/>
            <person name="Salamov A."/>
            <person name="Andreopoulos B."/>
            <person name="Baker S."/>
            <person name="Barry K."/>
            <person name="Bills G."/>
            <person name="Bluhm B."/>
            <person name="Cannon C."/>
            <person name="Castanera R."/>
            <person name="Culley D."/>
            <person name="Daum C."/>
            <person name="Ezra D."/>
            <person name="Gonzalez J."/>
            <person name="Henrissat B."/>
            <person name="Kuo A."/>
            <person name="Liang C."/>
            <person name="Lipzen A."/>
            <person name="Lutzoni F."/>
            <person name="Magnuson J."/>
            <person name="Mondo S."/>
            <person name="Nolan M."/>
            <person name="Ohm R."/>
            <person name="Pangilinan J."/>
            <person name="Park H.-J."/>
            <person name="Ramirez L."/>
            <person name="Alfaro M."/>
            <person name="Sun H."/>
            <person name="Tritt A."/>
            <person name="Yoshinaga Y."/>
            <person name="Zwiers L.-H."/>
            <person name="Turgeon B."/>
            <person name="Goodwin S."/>
            <person name="Spatafora J."/>
            <person name="Crous P."/>
            <person name="Grigoriev I."/>
        </authorList>
    </citation>
    <scope>NUCLEOTIDE SEQUENCE [LARGE SCALE GENOMIC DNA]</scope>
    <source>
        <strain evidence="3">CBS 304.66</strain>
    </source>
</reference>
<dbReference type="AlphaFoldDB" id="A0A9P4KHV7"/>
<keyword evidence="3" id="KW-1185">Reference proteome</keyword>
<sequence length="138" mass="15006">MPCPGGIGSNIILPLCWDGVSLDSPDHCEHIAHPIEGPTQCAIVNGTCPASHLVKIPQLMYEVMWDTRSFNNLADWPKDGSQLFVLSIGDDTGFVAWRLCLRLARLDTLDGHGRLVLFAQLPAIDVADVGCEDHAMCP</sequence>
<dbReference type="PANTHER" id="PTHR43662:SF6">
    <property type="entry name" value="DUF1996 DOMAIN-CONTAINING PROTEIN"/>
    <property type="match status" value="1"/>
</dbReference>
<dbReference type="InterPro" id="IPR018535">
    <property type="entry name" value="DUF1996"/>
</dbReference>
<name>A0A9P4KHV7_9PLEO</name>
<gene>
    <name evidence="2" type="ORF">CC78DRAFT_531220</name>
</gene>
<dbReference type="PANTHER" id="PTHR43662">
    <property type="match status" value="1"/>
</dbReference>
<protein>
    <recommendedName>
        <fullName evidence="1">DUF1996 domain-containing protein</fullName>
    </recommendedName>
</protein>
<accession>A0A9P4KHV7</accession>
<dbReference type="OrthoDB" id="74764at2759"/>
<evidence type="ECO:0000313" key="3">
    <source>
        <dbReference type="Proteomes" id="UP000800093"/>
    </source>
</evidence>
<dbReference type="EMBL" id="ML986595">
    <property type="protein sequence ID" value="KAF2266770.1"/>
    <property type="molecule type" value="Genomic_DNA"/>
</dbReference>
<organism evidence="2 3">
    <name type="scientific">Lojkania enalia</name>
    <dbReference type="NCBI Taxonomy" id="147567"/>
    <lineage>
        <taxon>Eukaryota</taxon>
        <taxon>Fungi</taxon>
        <taxon>Dikarya</taxon>
        <taxon>Ascomycota</taxon>
        <taxon>Pezizomycotina</taxon>
        <taxon>Dothideomycetes</taxon>
        <taxon>Pleosporomycetidae</taxon>
        <taxon>Pleosporales</taxon>
        <taxon>Pleosporales incertae sedis</taxon>
        <taxon>Lojkania</taxon>
    </lineage>
</organism>
<dbReference type="Proteomes" id="UP000800093">
    <property type="component" value="Unassembled WGS sequence"/>
</dbReference>
<dbReference type="Pfam" id="PF09362">
    <property type="entry name" value="DUF1996"/>
    <property type="match status" value="1"/>
</dbReference>
<feature type="domain" description="DUF1996" evidence="1">
    <location>
        <begin position="2"/>
        <end position="94"/>
    </location>
</feature>
<comment type="caution">
    <text evidence="2">The sequence shown here is derived from an EMBL/GenBank/DDBJ whole genome shotgun (WGS) entry which is preliminary data.</text>
</comment>
<evidence type="ECO:0000313" key="2">
    <source>
        <dbReference type="EMBL" id="KAF2266770.1"/>
    </source>
</evidence>